<dbReference type="Proteomes" id="UP000886860">
    <property type="component" value="Unassembled WGS sequence"/>
</dbReference>
<evidence type="ECO:0000313" key="2">
    <source>
        <dbReference type="EMBL" id="HIT40990.1"/>
    </source>
</evidence>
<organism evidence="2 3">
    <name type="scientific">Candidatus Caccovicinus merdipullorum</name>
    <dbReference type="NCBI Taxonomy" id="2840724"/>
    <lineage>
        <taxon>Bacteria</taxon>
        <taxon>Bacillati</taxon>
        <taxon>Bacillota</taxon>
        <taxon>Clostridia</taxon>
        <taxon>Eubacteriales</taxon>
        <taxon>Candidatus Caccovicinus</taxon>
    </lineage>
</organism>
<dbReference type="GO" id="GO:0006310">
    <property type="term" value="P:DNA recombination"/>
    <property type="evidence" value="ECO:0007669"/>
    <property type="project" value="TreeGrafter"/>
</dbReference>
<protein>
    <submittedName>
        <fullName evidence="2">Rpn family recombination-promoting nuclease/putative transposase</fullName>
    </submittedName>
</protein>
<dbReference type="InterPro" id="IPR051699">
    <property type="entry name" value="Rpn/YhgA-like_nuclease"/>
</dbReference>
<dbReference type="AlphaFoldDB" id="A0A9D1KES5"/>
<reference evidence="2" key="2">
    <citation type="journal article" date="2021" name="PeerJ">
        <title>Extensive microbial diversity within the chicken gut microbiome revealed by metagenomics and culture.</title>
        <authorList>
            <person name="Gilroy R."/>
            <person name="Ravi A."/>
            <person name="Getino M."/>
            <person name="Pursley I."/>
            <person name="Horton D.L."/>
            <person name="Alikhan N.F."/>
            <person name="Baker D."/>
            <person name="Gharbi K."/>
            <person name="Hall N."/>
            <person name="Watson M."/>
            <person name="Adriaenssens E.M."/>
            <person name="Foster-Nyarko E."/>
            <person name="Jarju S."/>
            <person name="Secka A."/>
            <person name="Antonio M."/>
            <person name="Oren A."/>
            <person name="Chaudhuri R.R."/>
            <person name="La Ragione R."/>
            <person name="Hildebrand F."/>
            <person name="Pallen M.J."/>
        </authorList>
    </citation>
    <scope>NUCLEOTIDE SEQUENCE</scope>
    <source>
        <strain evidence="2">CHK123-3438</strain>
    </source>
</reference>
<feature type="domain" description="Transposase (putative) YhgA-like" evidence="1">
    <location>
        <begin position="90"/>
        <end position="205"/>
    </location>
</feature>
<accession>A0A9D1KES5</accession>
<evidence type="ECO:0000259" key="1">
    <source>
        <dbReference type="Pfam" id="PF04754"/>
    </source>
</evidence>
<evidence type="ECO:0000313" key="3">
    <source>
        <dbReference type="Proteomes" id="UP000886860"/>
    </source>
</evidence>
<dbReference type="EMBL" id="DVKS01000045">
    <property type="protein sequence ID" value="HIT40990.1"/>
    <property type="molecule type" value="Genomic_DNA"/>
</dbReference>
<proteinExistence type="predicted"/>
<dbReference type="PANTHER" id="PTHR34611">
    <property type="match status" value="1"/>
</dbReference>
<name>A0A9D1KES5_9FIRM</name>
<comment type="caution">
    <text evidence="2">The sequence shown here is derived from an EMBL/GenBank/DDBJ whole genome shotgun (WGS) entry which is preliminary data.</text>
</comment>
<dbReference type="Pfam" id="PF04754">
    <property type="entry name" value="Transposase_31"/>
    <property type="match status" value="1"/>
</dbReference>
<dbReference type="PANTHER" id="PTHR34611:SF2">
    <property type="entry name" value="INACTIVE RECOMBINATION-PROMOTING NUCLEASE-LIKE PROTEIN RPNE-RELATED"/>
    <property type="match status" value="1"/>
</dbReference>
<sequence length="327" mass="37573">MPPAHPRQKKHSRKSRPDTVDKLLEAYPDVFADIINVLLYNGNTIVNPQFLTDGPSAAIYKAADGFLRQKNRDLAMYDTSGSPLCILYGLENQTKPSPIMPARVMGYDAASYDHNIRLIKSRNLAEGRPADYAMEIHSDQKLNPVITLTLYFGLTPWNGPRCLHDLLFLSEDIKKFLPDYPINLAEVAFLTPDTIEKFTSDFQIVAWWFRARRLKNTDELRTHQKEWIHVEELLEFFYVFAGDDRYRELKSGFAERIRKGESITMCTLVDSLIEEGMEKGISQGIAQTRYRDLAALIRSGMPHEQAARLLEFSQEELEGFHQWTALQ</sequence>
<dbReference type="GO" id="GO:1990238">
    <property type="term" value="F:double-stranded DNA endonuclease activity"/>
    <property type="evidence" value="ECO:0007669"/>
    <property type="project" value="TreeGrafter"/>
</dbReference>
<dbReference type="InterPro" id="IPR006842">
    <property type="entry name" value="Transposase_31"/>
</dbReference>
<gene>
    <name evidence="2" type="ORF">IAB60_02635</name>
</gene>
<reference evidence="2" key="1">
    <citation type="submission" date="2020-10" db="EMBL/GenBank/DDBJ databases">
        <authorList>
            <person name="Gilroy R."/>
        </authorList>
    </citation>
    <scope>NUCLEOTIDE SEQUENCE</scope>
    <source>
        <strain evidence="2">CHK123-3438</strain>
    </source>
</reference>